<dbReference type="RefSeq" id="XP_066828698.1">
    <property type="nucleotide sequence ID" value="XM_066971684.1"/>
</dbReference>
<dbReference type="Gene3D" id="4.10.240.10">
    <property type="entry name" value="Zn(2)-C6 fungal-type DNA-binding domain"/>
    <property type="match status" value="1"/>
</dbReference>
<evidence type="ECO:0000313" key="11">
    <source>
        <dbReference type="Proteomes" id="UP001497383"/>
    </source>
</evidence>
<keyword evidence="7" id="KW-0539">Nucleus</keyword>
<keyword evidence="2" id="KW-0479">Metal-binding</keyword>
<evidence type="ECO:0000256" key="3">
    <source>
        <dbReference type="ARBA" id="ARBA00022833"/>
    </source>
</evidence>
<comment type="subcellular location">
    <subcellularLocation>
        <location evidence="1">Nucleus</location>
    </subcellularLocation>
</comment>
<feature type="domain" description="Zn(2)-C6 fungal-type" evidence="9">
    <location>
        <begin position="55"/>
        <end position="88"/>
    </location>
</feature>
<gene>
    <name evidence="10" type="ORF">LODBEIA_P17600</name>
</gene>
<protein>
    <recommendedName>
        <fullName evidence="9">Zn(2)-C6 fungal-type domain-containing protein</fullName>
    </recommendedName>
</protein>
<feature type="compositionally biased region" description="Basic and acidic residues" evidence="8">
    <location>
        <begin position="1"/>
        <end position="12"/>
    </location>
</feature>
<feature type="region of interest" description="Disordered" evidence="8">
    <location>
        <begin position="93"/>
        <end position="121"/>
    </location>
</feature>
<evidence type="ECO:0000256" key="7">
    <source>
        <dbReference type="ARBA" id="ARBA00023242"/>
    </source>
</evidence>
<evidence type="ECO:0000256" key="8">
    <source>
        <dbReference type="SAM" id="MobiDB-lite"/>
    </source>
</evidence>
<reference evidence="10 11" key="1">
    <citation type="submission" date="2024-03" db="EMBL/GenBank/DDBJ databases">
        <authorList>
            <person name="Brejova B."/>
        </authorList>
    </citation>
    <scope>NUCLEOTIDE SEQUENCE [LARGE SCALE GENOMIC DNA]</scope>
    <source>
        <strain evidence="10 11">CBS 14171</strain>
    </source>
</reference>
<dbReference type="PANTHER" id="PTHR31845:SF34">
    <property type="entry name" value="TRANSCRIPTIONAL ACTIVATOR OF PROTEASES PRTT"/>
    <property type="match status" value="1"/>
</dbReference>
<evidence type="ECO:0000256" key="1">
    <source>
        <dbReference type="ARBA" id="ARBA00004123"/>
    </source>
</evidence>
<evidence type="ECO:0000256" key="6">
    <source>
        <dbReference type="ARBA" id="ARBA00023163"/>
    </source>
</evidence>
<keyword evidence="5" id="KW-0238">DNA-binding</keyword>
<dbReference type="PANTHER" id="PTHR31845">
    <property type="entry name" value="FINGER DOMAIN PROTEIN, PUTATIVE-RELATED"/>
    <property type="match status" value="1"/>
</dbReference>
<keyword evidence="3" id="KW-0862">Zinc</keyword>
<feature type="compositionally biased region" description="Gly residues" evidence="8">
    <location>
        <begin position="413"/>
        <end position="429"/>
    </location>
</feature>
<keyword evidence="4" id="KW-0805">Transcription regulation</keyword>
<evidence type="ECO:0000259" key="9">
    <source>
        <dbReference type="PROSITE" id="PS50048"/>
    </source>
</evidence>
<dbReference type="InterPro" id="IPR036864">
    <property type="entry name" value="Zn2-C6_fun-type_DNA-bd_sf"/>
</dbReference>
<dbReference type="PROSITE" id="PS50048">
    <property type="entry name" value="ZN2_CY6_FUNGAL_2"/>
    <property type="match status" value="1"/>
</dbReference>
<evidence type="ECO:0000256" key="5">
    <source>
        <dbReference type="ARBA" id="ARBA00023125"/>
    </source>
</evidence>
<evidence type="ECO:0000256" key="2">
    <source>
        <dbReference type="ARBA" id="ARBA00022723"/>
    </source>
</evidence>
<feature type="compositionally biased region" description="Low complexity" evidence="8">
    <location>
        <begin position="110"/>
        <end position="121"/>
    </location>
</feature>
<accession>A0ABP0ZK74</accession>
<dbReference type="InterPro" id="IPR001138">
    <property type="entry name" value="Zn2Cys6_DnaBD"/>
</dbReference>
<name>A0ABP0ZK74_9ASCO</name>
<evidence type="ECO:0000256" key="4">
    <source>
        <dbReference type="ARBA" id="ARBA00023015"/>
    </source>
</evidence>
<proteinExistence type="predicted"/>
<dbReference type="CDD" id="cd00067">
    <property type="entry name" value="GAL4"/>
    <property type="match status" value="1"/>
</dbReference>
<dbReference type="InterPro" id="IPR051089">
    <property type="entry name" value="prtT"/>
</dbReference>
<dbReference type="GeneID" id="92206956"/>
<organism evidence="10 11">
    <name type="scientific">Lodderomyces beijingensis</name>
    <dbReference type="NCBI Taxonomy" id="1775926"/>
    <lineage>
        <taxon>Eukaryota</taxon>
        <taxon>Fungi</taxon>
        <taxon>Dikarya</taxon>
        <taxon>Ascomycota</taxon>
        <taxon>Saccharomycotina</taxon>
        <taxon>Pichiomycetes</taxon>
        <taxon>Debaryomycetaceae</taxon>
        <taxon>Candida/Lodderomyces clade</taxon>
        <taxon>Lodderomyces</taxon>
    </lineage>
</organism>
<dbReference type="SUPFAM" id="SSF57701">
    <property type="entry name" value="Zn2/Cys6 DNA-binding domain"/>
    <property type="match status" value="1"/>
</dbReference>
<feature type="region of interest" description="Disordered" evidence="8">
    <location>
        <begin position="409"/>
        <end position="446"/>
    </location>
</feature>
<keyword evidence="11" id="KW-1185">Reference proteome</keyword>
<sequence>MVEENETSHSEMQEASASPAETTPPLKKQKQASAAANNKTSETRRLAQASRTLKACELCRKQKTRCFRSPENPNSCLRCRFISKVCSFEDEASKEADGLRSSSDTAVDFNNNTGNNTINGNGDKLDMIWNGVQELIRICKGNQALREMIGRDSRLSFGAGGTLIPKNNGGGGGSSVHSRSNSMLPIGDMDQNAPIFQASSSTLKTSPFAIVNRECEFKPMSVNPTPITSLFTSARTERGGPSHNSLLDLGILTEAEVVDLIEDFRRNYGRWVSFPASRATEELVLDLKYKSPLLLTTCCCMSIRYSIHDDEVNTEKFRQMIRVLIHDLNQAFLKYTCFTDNEYGLVEFLQSLVVLSIYATSMSALVASVAQSDEDPELVGFNLDPWQLSSVGITTFLTKSTFQLFKTTESSASGGGSGSGSGNGNGGVGVSSSSNLGRGAPSPHAASPAMGQYETLTILRIYNHLCLVHMVNSVFSGRMAVLDDARIRYCSSALSLFNATNFDGRMVAEVGVLQTAYKYLQLGNDESLKRSPSLMEADFQIVLKDMAEWHQNWDYLLQQPALQFIEYTYNFCSMLIYYFRLFQRTETEANDAGKKKMMDLTNANQVLSQASVEELVKMYSHSQAVIFHINAINNDSYVAYLSDQIHFCAYYCGMIYIKVAALLVEKGQSSSLLEAKELTTKAGRNKVLKTVELLTDKFSRIIMKEGEDIISKFANSLDFCLQEVSHVFLY</sequence>
<feature type="region of interest" description="Disordered" evidence="8">
    <location>
        <begin position="1"/>
        <end position="46"/>
    </location>
</feature>
<keyword evidence="6" id="KW-0804">Transcription</keyword>
<dbReference type="Proteomes" id="UP001497383">
    <property type="component" value="Chromosome 2"/>
</dbReference>
<evidence type="ECO:0000313" key="10">
    <source>
        <dbReference type="EMBL" id="CAK9437382.1"/>
    </source>
</evidence>
<feature type="compositionally biased region" description="Polar residues" evidence="8">
    <location>
        <begin position="100"/>
        <end position="109"/>
    </location>
</feature>
<dbReference type="EMBL" id="OZ022406">
    <property type="protein sequence ID" value="CAK9437382.1"/>
    <property type="molecule type" value="Genomic_DNA"/>
</dbReference>
<dbReference type="SMART" id="SM00066">
    <property type="entry name" value="GAL4"/>
    <property type="match status" value="1"/>
</dbReference>